<dbReference type="AlphaFoldDB" id="A0A0W0YUB9"/>
<name>A0A0W0YUB9_9GAMM</name>
<evidence type="ECO:0000313" key="3">
    <source>
        <dbReference type="Proteomes" id="UP000054703"/>
    </source>
</evidence>
<dbReference type="Pfam" id="PF00583">
    <property type="entry name" value="Acetyltransf_1"/>
    <property type="match status" value="1"/>
</dbReference>
<organism evidence="2 3">
    <name type="scientific">Legionella santicrucis</name>
    <dbReference type="NCBI Taxonomy" id="45074"/>
    <lineage>
        <taxon>Bacteria</taxon>
        <taxon>Pseudomonadati</taxon>
        <taxon>Pseudomonadota</taxon>
        <taxon>Gammaproteobacteria</taxon>
        <taxon>Legionellales</taxon>
        <taxon>Legionellaceae</taxon>
        <taxon>Legionella</taxon>
    </lineage>
</organism>
<accession>A0A0W0YUB9</accession>
<dbReference type="Proteomes" id="UP000054703">
    <property type="component" value="Unassembled WGS sequence"/>
</dbReference>
<keyword evidence="2" id="KW-0808">Transferase</keyword>
<evidence type="ECO:0000259" key="1">
    <source>
        <dbReference type="PROSITE" id="PS51186"/>
    </source>
</evidence>
<dbReference type="Gene3D" id="3.40.630.30">
    <property type="match status" value="1"/>
</dbReference>
<proteinExistence type="predicted"/>
<dbReference type="OrthoDB" id="9787920at2"/>
<dbReference type="GO" id="GO:0016747">
    <property type="term" value="F:acyltransferase activity, transferring groups other than amino-acyl groups"/>
    <property type="evidence" value="ECO:0007669"/>
    <property type="project" value="InterPro"/>
</dbReference>
<evidence type="ECO:0000313" key="2">
    <source>
        <dbReference type="EMBL" id="KTD60457.1"/>
    </source>
</evidence>
<comment type="caution">
    <text evidence="2">The sequence shown here is derived from an EMBL/GenBank/DDBJ whole genome shotgun (WGS) entry which is preliminary data.</text>
</comment>
<feature type="domain" description="N-acetyltransferase" evidence="1">
    <location>
        <begin position="1"/>
        <end position="140"/>
    </location>
</feature>
<dbReference type="STRING" id="45074.Lsan_2009"/>
<keyword evidence="3" id="KW-1185">Reference proteome</keyword>
<dbReference type="InterPro" id="IPR016181">
    <property type="entry name" value="Acyl_CoA_acyltransferase"/>
</dbReference>
<reference evidence="2 3" key="1">
    <citation type="submission" date="2015-11" db="EMBL/GenBank/DDBJ databases">
        <title>Genomic analysis of 38 Legionella species identifies large and diverse effector repertoires.</title>
        <authorList>
            <person name="Burstein D."/>
            <person name="Amaro F."/>
            <person name="Zusman T."/>
            <person name="Lifshitz Z."/>
            <person name="Cohen O."/>
            <person name="Gilbert J.A."/>
            <person name="Pupko T."/>
            <person name="Shuman H.A."/>
            <person name="Segal G."/>
        </authorList>
    </citation>
    <scope>NUCLEOTIDE SEQUENCE [LARGE SCALE GENOMIC DNA]</scope>
    <source>
        <strain evidence="2 3">SC-63-C7</strain>
    </source>
</reference>
<dbReference type="RefSeq" id="WP_133134323.1">
    <property type="nucleotide sequence ID" value="NZ_CAAAIH010000033.1"/>
</dbReference>
<gene>
    <name evidence="2" type="ORF">Lsan_2009</name>
</gene>
<dbReference type="PROSITE" id="PS51186">
    <property type="entry name" value="GNAT"/>
    <property type="match status" value="1"/>
</dbReference>
<dbReference type="PATRIC" id="fig|45074.5.peg.2144"/>
<dbReference type="CDD" id="cd04301">
    <property type="entry name" value="NAT_SF"/>
    <property type="match status" value="1"/>
</dbReference>
<dbReference type="EMBL" id="LNYU01000049">
    <property type="protein sequence ID" value="KTD60457.1"/>
    <property type="molecule type" value="Genomic_DNA"/>
</dbReference>
<sequence length="140" mass="15911">MSWDIVISSEEEAQFVDDEIVAFNRSHAPFTQNNDFVSLNFHIKNESGHVIAGINSLMYCWGMLYIDVLFVGKSHRGQQLGSLLLNKVETEAKAMGASLSHLDTFDWQAKDFYLKAGYEIFGVLDACPPGHKRYYMKKIL</sequence>
<protein>
    <submittedName>
        <fullName evidence="2">GNAT family acetyltransferase</fullName>
    </submittedName>
</protein>
<dbReference type="SUPFAM" id="SSF55729">
    <property type="entry name" value="Acyl-CoA N-acyltransferases (Nat)"/>
    <property type="match status" value="1"/>
</dbReference>
<dbReference type="InterPro" id="IPR000182">
    <property type="entry name" value="GNAT_dom"/>
</dbReference>